<dbReference type="AlphaFoldDB" id="A0A0J1HKC8"/>
<evidence type="ECO:0000256" key="1">
    <source>
        <dbReference type="ARBA" id="ARBA00012417"/>
    </source>
</evidence>
<dbReference type="InterPro" id="IPR008921">
    <property type="entry name" value="DNA_pol3_clamp-load_cplx_C"/>
</dbReference>
<dbReference type="GO" id="GO:0003887">
    <property type="term" value="F:DNA-directed DNA polymerase activity"/>
    <property type="evidence" value="ECO:0007669"/>
    <property type="project" value="UniProtKB-KW"/>
</dbReference>
<dbReference type="PATRIC" id="fig|1392.242.peg.4474"/>
<accession>A0A0J1HKC8</accession>
<dbReference type="GO" id="GO:0009360">
    <property type="term" value="C:DNA polymerase III complex"/>
    <property type="evidence" value="ECO:0007669"/>
    <property type="project" value="InterPro"/>
</dbReference>
<evidence type="ECO:0000256" key="8">
    <source>
        <dbReference type="ARBA" id="ARBA00049244"/>
    </source>
</evidence>
<dbReference type="RefSeq" id="WP_047957166.1">
    <property type="nucleotide sequence ID" value="NZ_LDPG01000035.1"/>
</dbReference>
<dbReference type="GO" id="GO:0006261">
    <property type="term" value="P:DNA-templated DNA replication"/>
    <property type="evidence" value="ECO:0007669"/>
    <property type="project" value="TreeGrafter"/>
</dbReference>
<proteinExistence type="inferred from homology"/>
<dbReference type="SUPFAM" id="SSF52540">
    <property type="entry name" value="P-loop containing nucleoside triphosphate hydrolases"/>
    <property type="match status" value="1"/>
</dbReference>
<dbReference type="PANTHER" id="PTHR34388">
    <property type="entry name" value="DNA POLYMERASE III SUBUNIT DELTA"/>
    <property type="match status" value="1"/>
</dbReference>
<evidence type="ECO:0000313" key="12">
    <source>
        <dbReference type="Proteomes" id="UP000035904"/>
    </source>
</evidence>
<dbReference type="Pfam" id="PF21694">
    <property type="entry name" value="DNA_pol3_delta_C"/>
    <property type="match status" value="1"/>
</dbReference>
<organism evidence="11 12">
    <name type="scientific">Bacillus anthracis</name>
    <name type="common">anthrax bacterium</name>
    <dbReference type="NCBI Taxonomy" id="1392"/>
    <lineage>
        <taxon>Bacteria</taxon>
        <taxon>Bacillati</taxon>
        <taxon>Bacillota</taxon>
        <taxon>Bacilli</taxon>
        <taxon>Bacillales</taxon>
        <taxon>Bacillaceae</taxon>
        <taxon>Bacillus</taxon>
        <taxon>Bacillus cereus group</taxon>
    </lineage>
</organism>
<dbReference type="InterPro" id="IPR027417">
    <property type="entry name" value="P-loop_NTPase"/>
</dbReference>
<evidence type="ECO:0000256" key="7">
    <source>
        <dbReference type="ARBA" id="ARBA00034754"/>
    </source>
</evidence>
<dbReference type="Pfam" id="PF06144">
    <property type="entry name" value="DNA_pol3_delta"/>
    <property type="match status" value="1"/>
</dbReference>
<protein>
    <recommendedName>
        <fullName evidence="2">DNA polymerase III subunit delta</fullName>
        <ecNumber evidence="1">2.7.7.7</ecNumber>
    </recommendedName>
</protein>
<dbReference type="EMBL" id="LDPG01000035">
    <property type="protein sequence ID" value="KLV14213.1"/>
    <property type="molecule type" value="Genomic_DNA"/>
</dbReference>
<evidence type="ECO:0000256" key="5">
    <source>
        <dbReference type="ARBA" id="ARBA00022705"/>
    </source>
</evidence>
<comment type="similarity">
    <text evidence="7">Belongs to the DNA polymerase HolA subunit family.</text>
</comment>
<dbReference type="EC" id="2.7.7.7" evidence="1"/>
<reference evidence="11 12" key="1">
    <citation type="submission" date="2015-05" db="EMBL/GenBank/DDBJ databases">
        <title>Whole genome sequence and identification of bacterial endophytes from Costus igneus.</title>
        <authorList>
            <person name="Lee Y.P."/>
            <person name="Gan H.M."/>
            <person name="Eng W."/>
            <person name="Wheatley M.S."/>
            <person name="Caraballo A."/>
            <person name="Polter S."/>
            <person name="Savka M.A."/>
            <person name="Hudson A.O."/>
        </authorList>
    </citation>
    <scope>NUCLEOTIDE SEQUENCE [LARGE SCALE GENOMIC DNA]</scope>
    <source>
        <strain evidence="11 12">RIT375</strain>
    </source>
</reference>
<evidence type="ECO:0000259" key="10">
    <source>
        <dbReference type="Pfam" id="PF21694"/>
    </source>
</evidence>
<evidence type="ECO:0000256" key="3">
    <source>
        <dbReference type="ARBA" id="ARBA00022679"/>
    </source>
</evidence>
<dbReference type="PANTHER" id="PTHR34388:SF1">
    <property type="entry name" value="DNA POLYMERASE III SUBUNIT DELTA"/>
    <property type="match status" value="1"/>
</dbReference>
<feature type="domain" description="DNA polymerase III delta N-terminal" evidence="9">
    <location>
        <begin position="4"/>
        <end position="129"/>
    </location>
</feature>
<dbReference type="InterPro" id="IPR048466">
    <property type="entry name" value="DNA_pol3_delta-like_C"/>
</dbReference>
<gene>
    <name evidence="11" type="ORF">ABW01_28215</name>
</gene>
<name>A0A0J1HKC8_BACAN</name>
<keyword evidence="6" id="KW-0239">DNA-directed DNA polymerase</keyword>
<dbReference type="InterPro" id="IPR010372">
    <property type="entry name" value="DNA_pol3_delta_N"/>
</dbReference>
<dbReference type="Gene3D" id="1.10.8.60">
    <property type="match status" value="1"/>
</dbReference>
<sequence length="331" mass="37767">MPTYVLYGKETYLLEDKVKGIIQEFTNNTKEDLNVVEFDMEEETIQTAINEAEEYSFFGGKKIVITRNANFLTSDNNKEVNHDVNYILSFLEKKMEDSVLILIVNQEKLDQRKKVVKELKKKAILFEAKTLNQAETATWILNYANNKNIQISNESVQELIVSVGCDLRCLKNEVDKLYAYSNGGKEITMDAIAAVTVKSLKQSIFNLSEYLLSQDTNKAIGLFNELILKKHNPIQILATLIYKFDMLFKIKVLQNCTKDKELIGILGCHPYVLQKSKEQIKGFNLSKDDLGNILCILTEADNNMKMGKDSYLTMEISITKISDVLRTSLII</sequence>
<dbReference type="GO" id="GO:0003677">
    <property type="term" value="F:DNA binding"/>
    <property type="evidence" value="ECO:0007669"/>
    <property type="project" value="InterPro"/>
</dbReference>
<dbReference type="NCBIfam" id="TIGR01128">
    <property type="entry name" value="holA"/>
    <property type="match status" value="1"/>
</dbReference>
<evidence type="ECO:0000256" key="6">
    <source>
        <dbReference type="ARBA" id="ARBA00022932"/>
    </source>
</evidence>
<keyword evidence="4" id="KW-0548">Nucleotidyltransferase</keyword>
<evidence type="ECO:0000256" key="4">
    <source>
        <dbReference type="ARBA" id="ARBA00022695"/>
    </source>
</evidence>
<keyword evidence="3" id="KW-0808">Transferase</keyword>
<evidence type="ECO:0000259" key="9">
    <source>
        <dbReference type="Pfam" id="PF06144"/>
    </source>
</evidence>
<keyword evidence="5" id="KW-0235">DNA replication</keyword>
<dbReference type="Proteomes" id="UP000035904">
    <property type="component" value="Unassembled WGS sequence"/>
</dbReference>
<dbReference type="Gene3D" id="1.20.272.10">
    <property type="match status" value="1"/>
</dbReference>
<evidence type="ECO:0000256" key="2">
    <source>
        <dbReference type="ARBA" id="ARBA00017703"/>
    </source>
</evidence>
<feature type="domain" description="DNA polymerase III delta subunit-like C-terminal" evidence="10">
    <location>
        <begin position="202"/>
        <end position="320"/>
    </location>
</feature>
<comment type="caution">
    <text evidence="11">The sequence shown here is derived from an EMBL/GenBank/DDBJ whole genome shotgun (WGS) entry which is preliminary data.</text>
</comment>
<dbReference type="Gene3D" id="3.40.50.300">
    <property type="entry name" value="P-loop containing nucleotide triphosphate hydrolases"/>
    <property type="match status" value="1"/>
</dbReference>
<dbReference type="InterPro" id="IPR005790">
    <property type="entry name" value="DNA_polIII_delta"/>
</dbReference>
<dbReference type="SUPFAM" id="SSF48019">
    <property type="entry name" value="post-AAA+ oligomerization domain-like"/>
    <property type="match status" value="1"/>
</dbReference>
<comment type="catalytic activity">
    <reaction evidence="8">
        <text>DNA(n) + a 2'-deoxyribonucleoside 5'-triphosphate = DNA(n+1) + diphosphate</text>
        <dbReference type="Rhea" id="RHEA:22508"/>
        <dbReference type="Rhea" id="RHEA-COMP:17339"/>
        <dbReference type="Rhea" id="RHEA-COMP:17340"/>
        <dbReference type="ChEBI" id="CHEBI:33019"/>
        <dbReference type="ChEBI" id="CHEBI:61560"/>
        <dbReference type="ChEBI" id="CHEBI:173112"/>
        <dbReference type="EC" id="2.7.7.7"/>
    </reaction>
</comment>
<evidence type="ECO:0000313" key="11">
    <source>
        <dbReference type="EMBL" id="KLV14213.1"/>
    </source>
</evidence>